<gene>
    <name evidence="5" type="ORF">SAMN05443144_115110</name>
</gene>
<feature type="repeat" description="TPR" evidence="1">
    <location>
        <begin position="267"/>
        <end position="300"/>
    </location>
</feature>
<feature type="repeat" description="TPR" evidence="1">
    <location>
        <begin position="227"/>
        <end position="260"/>
    </location>
</feature>
<keyword evidence="2" id="KW-0175">Coiled coil</keyword>
<proteinExistence type="predicted"/>
<dbReference type="SUPFAM" id="SSF48452">
    <property type="entry name" value="TPR-like"/>
    <property type="match status" value="3"/>
</dbReference>
<dbReference type="STRING" id="1194090.SAMN05443144_115110"/>
<evidence type="ECO:0000313" key="6">
    <source>
        <dbReference type="Proteomes" id="UP000184041"/>
    </source>
</evidence>
<feature type="domain" description="CHAT" evidence="4">
    <location>
        <begin position="666"/>
        <end position="973"/>
    </location>
</feature>
<dbReference type="PANTHER" id="PTHR10098">
    <property type="entry name" value="RAPSYN-RELATED"/>
    <property type="match status" value="1"/>
</dbReference>
<dbReference type="PROSITE" id="PS50293">
    <property type="entry name" value="TPR_REGION"/>
    <property type="match status" value="1"/>
</dbReference>
<dbReference type="PROSITE" id="PS50005">
    <property type="entry name" value="TPR"/>
    <property type="match status" value="5"/>
</dbReference>
<feature type="repeat" description="TPR" evidence="1">
    <location>
        <begin position="147"/>
        <end position="180"/>
    </location>
</feature>
<dbReference type="Pfam" id="PF13424">
    <property type="entry name" value="TPR_12"/>
    <property type="match status" value="3"/>
</dbReference>
<dbReference type="Proteomes" id="UP000184041">
    <property type="component" value="Unassembled WGS sequence"/>
</dbReference>
<feature type="repeat" description="TPR" evidence="1">
    <location>
        <begin position="307"/>
        <end position="340"/>
    </location>
</feature>
<dbReference type="EMBL" id="FQUS01000015">
    <property type="protein sequence ID" value="SHF93841.1"/>
    <property type="molecule type" value="Genomic_DNA"/>
</dbReference>
<keyword evidence="6" id="KW-1185">Reference proteome</keyword>
<dbReference type="PANTHER" id="PTHR10098:SF106">
    <property type="entry name" value="TETRATRICOPEPTIDE REPEAT PROTEIN 28-LIKE PROTEIN"/>
    <property type="match status" value="1"/>
</dbReference>
<evidence type="ECO:0000256" key="1">
    <source>
        <dbReference type="PROSITE-ProRule" id="PRU00339"/>
    </source>
</evidence>
<dbReference type="AlphaFoldDB" id="A0A1M5FRQ8"/>
<reference evidence="5 6" key="1">
    <citation type="submission" date="2016-11" db="EMBL/GenBank/DDBJ databases">
        <authorList>
            <person name="Jaros S."/>
            <person name="Januszkiewicz K."/>
            <person name="Wedrychowicz H."/>
        </authorList>
    </citation>
    <scope>NUCLEOTIDE SEQUENCE [LARGE SCALE GENOMIC DNA]</scope>
    <source>
        <strain evidence="5 6">DSM 21986</strain>
    </source>
</reference>
<evidence type="ECO:0000256" key="2">
    <source>
        <dbReference type="SAM" id="Coils"/>
    </source>
</evidence>
<dbReference type="SMART" id="SM00028">
    <property type="entry name" value="TPR"/>
    <property type="match status" value="7"/>
</dbReference>
<evidence type="ECO:0000256" key="3">
    <source>
        <dbReference type="SAM" id="SignalP"/>
    </source>
</evidence>
<organism evidence="5 6">
    <name type="scientific">Fodinibius roseus</name>
    <dbReference type="NCBI Taxonomy" id="1194090"/>
    <lineage>
        <taxon>Bacteria</taxon>
        <taxon>Pseudomonadati</taxon>
        <taxon>Balneolota</taxon>
        <taxon>Balneolia</taxon>
        <taxon>Balneolales</taxon>
        <taxon>Balneolaceae</taxon>
        <taxon>Fodinibius</taxon>
    </lineage>
</organism>
<keyword evidence="3" id="KW-0732">Signal</keyword>
<dbReference type="InterPro" id="IPR011990">
    <property type="entry name" value="TPR-like_helical_dom_sf"/>
</dbReference>
<dbReference type="RefSeq" id="WP_073065702.1">
    <property type="nucleotide sequence ID" value="NZ_FQUS01000015.1"/>
</dbReference>
<feature type="repeat" description="TPR" evidence="1">
    <location>
        <begin position="187"/>
        <end position="220"/>
    </location>
</feature>
<dbReference type="OrthoDB" id="9771112at2"/>
<dbReference type="InterPro" id="IPR024983">
    <property type="entry name" value="CHAT_dom"/>
</dbReference>
<protein>
    <submittedName>
        <fullName evidence="5">CHAT domain-containing protein</fullName>
    </submittedName>
</protein>
<dbReference type="InterPro" id="IPR019734">
    <property type="entry name" value="TPR_rpt"/>
</dbReference>
<feature type="signal peptide" evidence="3">
    <location>
        <begin position="1"/>
        <end position="21"/>
    </location>
</feature>
<keyword evidence="1" id="KW-0802">TPR repeat</keyword>
<dbReference type="Gene3D" id="1.25.40.10">
    <property type="entry name" value="Tetratricopeptide repeat domain"/>
    <property type="match status" value="3"/>
</dbReference>
<sequence>MDRRRLFIFLACTFFPLAVWGQSVQLADSLLQKGKDYDNRGNMGQAEFYYREAYDLYRNFRDTTSWLEAGKEYASAMVYRSKHDQAMELYRMLLTIDHPANDTYNRGDLYNSMGWASSKSGKPTAALNYYNKSLPLAEESGDNELIGVVFDNIGSVYYRKGNFSKALEFSERALPYFKKLGSDLRISITLSNIGNIYKKLSLYNQALDYYNRSLRLSEEVGDVRRLSTVYSAIASAQTSLGNYDQALVAYQKSLEYSRQAGVPSLAAETLNNIGLLYKRLGEYDKARDYYRQSLSLKEKTGNPQSLATTTMNLGKVLWELGNTEEASDHYIKAFALRKQAGNPYKMAYSLKTMVEMELHNQDYGQAREYARQLKAIGDSTGNYAVLGNSAAYFGDISAAEGADQTALQHYRRAYAFSKFLPGREQLVSLQRLARQFHKLNSDSAVVYGQKAVNIIEQTRMKAGSTSDLKAGYFKKYSDFYTRLASWVLKYEQDRSRAFRLVEQAKARSFSDELAKASQNIDQQLPDAVRISRKERRNSIDSLFTRLELSDNQEEQARLSDEIRRAELEYAAYENKLASQYPELKKMELPGSIGLERAQTLVDEETAVLEYAIAGNKLITFLIGRDEVRIEQVSLPGTRPLGEELTTRVARFREMILSNAGRDELRAASDKLYNLLIKPFEESLGGYSNIIIVPDGALVYLPFEALLGDEGYLIEGFRIKYEPSLTSLTLLEKPKAVDRKELLAVAGSQSSGNAGGRPASANQLSALPSTLIEVDSIASHFRQVSILKEEQVSERAFKNLLQENRYRYVHLATHGIIDENRPGRSGLTLSAGGELTPSSTEDGMLRSSEIFGLDVRSDMVVLSACNTGLGKLVEGEGMLGMQRSFFYAGTATVIVSLWNVYDRSTASLMNEFYKALINSTAEEGWMNTVLRWVGWDRSIPFGRKATAMRRAKLKMINHPLYNHPVYWAPFIVVGR</sequence>
<feature type="coiled-coil region" evidence="2">
    <location>
        <begin position="548"/>
        <end position="575"/>
    </location>
</feature>
<name>A0A1M5FRQ8_9BACT</name>
<feature type="chain" id="PRO_5012522240" evidence="3">
    <location>
        <begin position="22"/>
        <end position="974"/>
    </location>
</feature>
<accession>A0A1M5FRQ8</accession>
<dbReference type="Pfam" id="PF12770">
    <property type="entry name" value="CHAT"/>
    <property type="match status" value="1"/>
</dbReference>
<evidence type="ECO:0000259" key="4">
    <source>
        <dbReference type="Pfam" id="PF12770"/>
    </source>
</evidence>
<evidence type="ECO:0000313" key="5">
    <source>
        <dbReference type="EMBL" id="SHF93841.1"/>
    </source>
</evidence>